<dbReference type="AlphaFoldDB" id="A0A059DJ11"/>
<evidence type="ECO:0000313" key="1">
    <source>
        <dbReference type="EMBL" id="KCW90411.1"/>
    </source>
</evidence>
<dbReference type="Gramene" id="KCW90411">
    <property type="protein sequence ID" value="KCW90411"/>
    <property type="gene ID" value="EUGRSUZ_A02550"/>
</dbReference>
<proteinExistence type="predicted"/>
<reference evidence="1" key="1">
    <citation type="submission" date="2013-07" db="EMBL/GenBank/DDBJ databases">
        <title>The genome of Eucalyptus grandis.</title>
        <authorList>
            <person name="Schmutz J."/>
            <person name="Hayes R."/>
            <person name="Myburg A."/>
            <person name="Tuskan G."/>
            <person name="Grattapaglia D."/>
            <person name="Rokhsar D.S."/>
        </authorList>
    </citation>
    <scope>NUCLEOTIDE SEQUENCE</scope>
    <source>
        <tissue evidence="1">Leaf extractions</tissue>
    </source>
</reference>
<sequence>MNHVISTKRWLKLHHAQANIPHGRYELATPNQEKQHMREPRVCSPHPIAWICVITNTSARHLHNEKIRAN</sequence>
<organism evidence="1">
    <name type="scientific">Eucalyptus grandis</name>
    <name type="common">Flooded gum</name>
    <dbReference type="NCBI Taxonomy" id="71139"/>
    <lineage>
        <taxon>Eukaryota</taxon>
        <taxon>Viridiplantae</taxon>
        <taxon>Streptophyta</taxon>
        <taxon>Embryophyta</taxon>
        <taxon>Tracheophyta</taxon>
        <taxon>Spermatophyta</taxon>
        <taxon>Magnoliopsida</taxon>
        <taxon>eudicotyledons</taxon>
        <taxon>Gunneridae</taxon>
        <taxon>Pentapetalae</taxon>
        <taxon>rosids</taxon>
        <taxon>malvids</taxon>
        <taxon>Myrtales</taxon>
        <taxon>Myrtaceae</taxon>
        <taxon>Myrtoideae</taxon>
        <taxon>Eucalypteae</taxon>
        <taxon>Eucalyptus</taxon>
    </lineage>
</organism>
<accession>A0A059DJ11</accession>
<gene>
    <name evidence="1" type="ORF">EUGRSUZ_A02550</name>
</gene>
<dbReference type="EMBL" id="KK198753">
    <property type="protein sequence ID" value="KCW90411.1"/>
    <property type="molecule type" value="Genomic_DNA"/>
</dbReference>
<dbReference type="InParanoid" id="A0A059DJ11"/>
<protein>
    <submittedName>
        <fullName evidence="1">Uncharacterized protein</fullName>
    </submittedName>
</protein>
<name>A0A059DJ11_EUCGR</name>